<evidence type="ECO:0000256" key="5">
    <source>
        <dbReference type="ARBA" id="ARBA00010185"/>
    </source>
</evidence>
<feature type="transmembrane region" description="Helical" evidence="19">
    <location>
        <begin position="78"/>
        <end position="94"/>
    </location>
</feature>
<organism evidence="20 21">
    <name type="scientific">Natronospira bacteriovora</name>
    <dbReference type="NCBI Taxonomy" id="3069753"/>
    <lineage>
        <taxon>Bacteria</taxon>
        <taxon>Pseudomonadati</taxon>
        <taxon>Pseudomonadota</taxon>
        <taxon>Gammaproteobacteria</taxon>
        <taxon>Natronospirales</taxon>
        <taxon>Natronospiraceae</taxon>
        <taxon>Natronospira</taxon>
    </lineage>
</organism>
<dbReference type="Proteomes" id="UP001239019">
    <property type="component" value="Unassembled WGS sequence"/>
</dbReference>
<keyword evidence="17" id="KW-1208">Phospholipid metabolism</keyword>
<dbReference type="PROSITE" id="PS01315">
    <property type="entry name" value="CDS"/>
    <property type="match status" value="1"/>
</dbReference>
<evidence type="ECO:0000256" key="13">
    <source>
        <dbReference type="ARBA" id="ARBA00022989"/>
    </source>
</evidence>
<evidence type="ECO:0000256" key="18">
    <source>
        <dbReference type="RuleBase" id="RU003938"/>
    </source>
</evidence>
<keyword evidence="8" id="KW-1003">Cell membrane</keyword>
<dbReference type="Pfam" id="PF01148">
    <property type="entry name" value="CTP_transf_1"/>
    <property type="match status" value="1"/>
</dbReference>
<dbReference type="PANTHER" id="PTHR46382">
    <property type="entry name" value="PHOSPHATIDATE CYTIDYLYLTRANSFERASE"/>
    <property type="match status" value="1"/>
</dbReference>
<keyword evidence="12 18" id="KW-0548">Nucleotidyltransferase</keyword>
<proteinExistence type="inferred from homology"/>
<evidence type="ECO:0000256" key="12">
    <source>
        <dbReference type="ARBA" id="ARBA00022695"/>
    </source>
</evidence>
<evidence type="ECO:0000256" key="19">
    <source>
        <dbReference type="SAM" id="Phobius"/>
    </source>
</evidence>
<protein>
    <recommendedName>
        <fullName evidence="7 18">Phosphatidate cytidylyltransferase</fullName>
        <ecNumber evidence="6 18">2.7.7.41</ecNumber>
    </recommendedName>
</protein>
<accession>A0ABU0W5N0</accession>
<keyword evidence="14" id="KW-0443">Lipid metabolism</keyword>
<comment type="similarity">
    <text evidence="5 18">Belongs to the CDS family.</text>
</comment>
<evidence type="ECO:0000256" key="10">
    <source>
        <dbReference type="ARBA" id="ARBA00022679"/>
    </source>
</evidence>
<evidence type="ECO:0000256" key="17">
    <source>
        <dbReference type="ARBA" id="ARBA00023264"/>
    </source>
</evidence>
<sequence>MLKQRIITALILAPLAIAAIFLLSPLAFGLLLASVMAVAAWEWAGLSGVNRAPLRAVFAFAVFISCLPVAFLSPGWEWLLAVLPLWILAFFWLSRAHLQPPGAVRLIFGWGILLATCTAITLLQQSGPWYVILALALVAGADVGAYFAGKAFGRHRLAPSISPGKTWEGVAGGACLAILVAVAGAWFLDARSMWAFSLAGVIAAVLSVGGDLVESILKRQAGVKDSGRILPGHGGLLDRMDSLLVAAPILAIGLGLAGELA</sequence>
<feature type="transmembrane region" description="Helical" evidence="19">
    <location>
        <begin position="106"/>
        <end position="123"/>
    </location>
</feature>
<evidence type="ECO:0000256" key="3">
    <source>
        <dbReference type="ARBA" id="ARBA00005119"/>
    </source>
</evidence>
<evidence type="ECO:0000256" key="16">
    <source>
        <dbReference type="ARBA" id="ARBA00023209"/>
    </source>
</evidence>
<keyword evidence="15 19" id="KW-0472">Membrane</keyword>
<keyword evidence="16" id="KW-0594">Phospholipid biosynthesis</keyword>
<evidence type="ECO:0000256" key="14">
    <source>
        <dbReference type="ARBA" id="ARBA00023098"/>
    </source>
</evidence>
<evidence type="ECO:0000256" key="9">
    <source>
        <dbReference type="ARBA" id="ARBA00022516"/>
    </source>
</evidence>
<comment type="pathway">
    <text evidence="4">Lipid metabolism.</text>
</comment>
<name>A0ABU0W5N0_9GAMM</name>
<dbReference type="EC" id="2.7.7.41" evidence="6 18"/>
<evidence type="ECO:0000256" key="4">
    <source>
        <dbReference type="ARBA" id="ARBA00005189"/>
    </source>
</evidence>
<evidence type="ECO:0000256" key="11">
    <source>
        <dbReference type="ARBA" id="ARBA00022692"/>
    </source>
</evidence>
<reference evidence="20 21" key="1">
    <citation type="submission" date="2023-08" db="EMBL/GenBank/DDBJ databases">
        <title>Whole-genome sequencing of halo(alkali)philic microorganisms from hypersaline lakes.</title>
        <authorList>
            <person name="Sorokin D.Y."/>
            <person name="Abbas B."/>
            <person name="Merkel A.Y."/>
        </authorList>
    </citation>
    <scope>NUCLEOTIDE SEQUENCE [LARGE SCALE GENOMIC DNA]</scope>
    <source>
        <strain evidence="20 21">AB-CW4</strain>
    </source>
</reference>
<dbReference type="EMBL" id="JAVDDT010000001">
    <property type="protein sequence ID" value="MDQ2068340.1"/>
    <property type="molecule type" value="Genomic_DNA"/>
</dbReference>
<evidence type="ECO:0000313" key="21">
    <source>
        <dbReference type="Proteomes" id="UP001239019"/>
    </source>
</evidence>
<comment type="subcellular location">
    <subcellularLocation>
        <location evidence="2">Cell membrane</location>
        <topology evidence="2">Multi-pass membrane protein</topology>
    </subcellularLocation>
</comment>
<comment type="catalytic activity">
    <reaction evidence="1 18">
        <text>a 1,2-diacyl-sn-glycero-3-phosphate + CTP + H(+) = a CDP-1,2-diacyl-sn-glycerol + diphosphate</text>
        <dbReference type="Rhea" id="RHEA:16229"/>
        <dbReference type="ChEBI" id="CHEBI:15378"/>
        <dbReference type="ChEBI" id="CHEBI:33019"/>
        <dbReference type="ChEBI" id="CHEBI:37563"/>
        <dbReference type="ChEBI" id="CHEBI:58332"/>
        <dbReference type="ChEBI" id="CHEBI:58608"/>
        <dbReference type="EC" id="2.7.7.41"/>
    </reaction>
</comment>
<keyword evidence="10 18" id="KW-0808">Transferase</keyword>
<keyword evidence="11 18" id="KW-0812">Transmembrane</keyword>
<feature type="transmembrane region" description="Helical" evidence="19">
    <location>
        <begin position="194"/>
        <end position="213"/>
    </location>
</feature>
<keyword evidence="9" id="KW-0444">Lipid biosynthesis</keyword>
<evidence type="ECO:0000256" key="8">
    <source>
        <dbReference type="ARBA" id="ARBA00022475"/>
    </source>
</evidence>
<comment type="caution">
    <text evidence="20">The sequence shown here is derived from an EMBL/GenBank/DDBJ whole genome shotgun (WGS) entry which is preliminary data.</text>
</comment>
<keyword evidence="13 19" id="KW-1133">Transmembrane helix</keyword>
<evidence type="ECO:0000256" key="6">
    <source>
        <dbReference type="ARBA" id="ARBA00012487"/>
    </source>
</evidence>
<dbReference type="PANTHER" id="PTHR46382:SF1">
    <property type="entry name" value="PHOSPHATIDATE CYTIDYLYLTRANSFERASE"/>
    <property type="match status" value="1"/>
</dbReference>
<gene>
    <name evidence="20" type="ORF">RBH19_00445</name>
</gene>
<evidence type="ECO:0000313" key="20">
    <source>
        <dbReference type="EMBL" id="MDQ2068340.1"/>
    </source>
</evidence>
<feature type="transmembrane region" description="Helical" evidence="19">
    <location>
        <begin position="169"/>
        <end position="188"/>
    </location>
</feature>
<dbReference type="GO" id="GO:0004605">
    <property type="term" value="F:phosphatidate cytidylyltransferase activity"/>
    <property type="evidence" value="ECO:0007669"/>
    <property type="project" value="UniProtKB-EC"/>
</dbReference>
<dbReference type="InterPro" id="IPR000374">
    <property type="entry name" value="PC_trans"/>
</dbReference>
<feature type="transmembrane region" description="Helical" evidence="19">
    <location>
        <begin position="129"/>
        <end position="148"/>
    </location>
</feature>
<evidence type="ECO:0000256" key="15">
    <source>
        <dbReference type="ARBA" id="ARBA00023136"/>
    </source>
</evidence>
<keyword evidence="21" id="KW-1185">Reference proteome</keyword>
<dbReference type="RefSeq" id="WP_306726833.1">
    <property type="nucleotide sequence ID" value="NZ_JAVDDT010000001.1"/>
</dbReference>
<evidence type="ECO:0000256" key="7">
    <source>
        <dbReference type="ARBA" id="ARBA00019373"/>
    </source>
</evidence>
<evidence type="ECO:0000256" key="1">
    <source>
        <dbReference type="ARBA" id="ARBA00001698"/>
    </source>
</evidence>
<comment type="pathway">
    <text evidence="3 18">Phospholipid metabolism; CDP-diacylglycerol biosynthesis; CDP-diacylglycerol from sn-glycerol 3-phosphate: step 3/3.</text>
</comment>
<evidence type="ECO:0000256" key="2">
    <source>
        <dbReference type="ARBA" id="ARBA00004651"/>
    </source>
</evidence>
<feature type="transmembrane region" description="Helical" evidence="19">
    <location>
        <begin position="53"/>
        <end position="72"/>
    </location>
</feature>